<protein>
    <submittedName>
        <fullName evidence="2">Uncharacterized protein</fullName>
    </submittedName>
</protein>
<dbReference type="AlphaFoldDB" id="A0A1I2IQA0"/>
<name>A0A1I2IQA0_9ACTN</name>
<sequence length="95" mass="10660">MSDDEWQERLRAAVEQTLAKRAARQAEREAFKARRAAGLKARHLAKLARDGALPLCCRESDDPPCPQHRQARAVTGEQGPRAKLPPSRPAPEQRR</sequence>
<dbReference type="EMBL" id="FONV01000010">
    <property type="protein sequence ID" value="SFF44434.1"/>
    <property type="molecule type" value="Genomic_DNA"/>
</dbReference>
<evidence type="ECO:0000256" key="1">
    <source>
        <dbReference type="SAM" id="MobiDB-lite"/>
    </source>
</evidence>
<gene>
    <name evidence="2" type="ORF">SAMN05421541_110336</name>
</gene>
<organism evidence="2 3">
    <name type="scientific">Actinoplanes philippinensis</name>
    <dbReference type="NCBI Taxonomy" id="35752"/>
    <lineage>
        <taxon>Bacteria</taxon>
        <taxon>Bacillati</taxon>
        <taxon>Actinomycetota</taxon>
        <taxon>Actinomycetes</taxon>
        <taxon>Micromonosporales</taxon>
        <taxon>Micromonosporaceae</taxon>
        <taxon>Actinoplanes</taxon>
    </lineage>
</organism>
<evidence type="ECO:0000313" key="2">
    <source>
        <dbReference type="EMBL" id="SFF44434.1"/>
    </source>
</evidence>
<feature type="region of interest" description="Disordered" evidence="1">
    <location>
        <begin position="59"/>
        <end position="95"/>
    </location>
</feature>
<dbReference type="RefSeq" id="WP_093618779.1">
    <property type="nucleotide sequence ID" value="NZ_BOMT01000055.1"/>
</dbReference>
<proteinExistence type="predicted"/>
<evidence type="ECO:0000313" key="3">
    <source>
        <dbReference type="Proteomes" id="UP000199645"/>
    </source>
</evidence>
<dbReference type="Proteomes" id="UP000199645">
    <property type="component" value="Unassembled WGS sequence"/>
</dbReference>
<keyword evidence="3" id="KW-1185">Reference proteome</keyword>
<reference evidence="2 3" key="1">
    <citation type="submission" date="2016-10" db="EMBL/GenBank/DDBJ databases">
        <authorList>
            <person name="de Groot N.N."/>
        </authorList>
    </citation>
    <scope>NUCLEOTIDE SEQUENCE [LARGE SCALE GENOMIC DNA]</scope>
    <source>
        <strain evidence="2 3">DSM 43019</strain>
    </source>
</reference>
<dbReference type="STRING" id="35752.SAMN05421541_110336"/>
<accession>A0A1I2IQA0</accession>